<gene>
    <name evidence="2" type="ORF">SLS62_001251</name>
</gene>
<comment type="caution">
    <text evidence="2">The sequence shown here is derived from an EMBL/GenBank/DDBJ whole genome shotgun (WGS) entry which is preliminary data.</text>
</comment>
<evidence type="ECO:0000313" key="2">
    <source>
        <dbReference type="EMBL" id="KAK7756806.1"/>
    </source>
</evidence>
<dbReference type="AlphaFoldDB" id="A0AAN9UZK1"/>
<dbReference type="Proteomes" id="UP001320420">
    <property type="component" value="Unassembled WGS sequence"/>
</dbReference>
<dbReference type="NCBIfam" id="NF041278">
    <property type="entry name" value="CmcJ_NvfI_EfuI"/>
    <property type="match status" value="1"/>
</dbReference>
<dbReference type="PANTHER" id="PTHR34598">
    <property type="entry name" value="BLL6449 PROTEIN"/>
    <property type="match status" value="1"/>
</dbReference>
<sequence>MAAAEVIGRPTTGMCGMWNGTKDNGDAYVDFATGNTNINPPQEVDCEVQDIRITKPHFAEAGYELVHHDTAMTAEDFLNGKDDKTLLESAYFQECKDLVQKTTGASVVIPYIFRLRHQSVKPGGFATKDVGVSSLPIAHCDRDPISGAASLRDVVGAEEAERMMKAYPRFAQVNVWRGIGETVRRWPLLLIDTKECAPAWDYESHLAKIFPTNDPRVAIRGKKPHDSVLKHDPGYRYYYASDMATDEALVFSSFDSVTSKVVPHGAFWDNSTPEDAPARRSIEVRTWAFFDEA</sequence>
<protein>
    <recommendedName>
        <fullName evidence="4">Methyltransferase</fullName>
    </recommendedName>
</protein>
<comment type="similarity">
    <text evidence="1">Belongs to the asaB hydroxylase/desaturase family.</text>
</comment>
<proteinExistence type="inferred from homology"/>
<dbReference type="PANTHER" id="PTHR34598:SF3">
    <property type="entry name" value="OXIDOREDUCTASE AN1597"/>
    <property type="match status" value="1"/>
</dbReference>
<dbReference type="GO" id="GO:0016491">
    <property type="term" value="F:oxidoreductase activity"/>
    <property type="evidence" value="ECO:0007669"/>
    <property type="project" value="InterPro"/>
</dbReference>
<evidence type="ECO:0000313" key="3">
    <source>
        <dbReference type="Proteomes" id="UP001320420"/>
    </source>
</evidence>
<evidence type="ECO:0000256" key="1">
    <source>
        <dbReference type="ARBA" id="ARBA00023604"/>
    </source>
</evidence>
<reference evidence="2 3" key="1">
    <citation type="submission" date="2024-02" db="EMBL/GenBank/DDBJ databases">
        <title>De novo assembly and annotation of 12 fungi associated with fruit tree decline syndrome in Ontario, Canada.</title>
        <authorList>
            <person name="Sulman M."/>
            <person name="Ellouze W."/>
            <person name="Ilyukhin E."/>
        </authorList>
    </citation>
    <scope>NUCLEOTIDE SEQUENCE [LARGE SCALE GENOMIC DNA]</scope>
    <source>
        <strain evidence="2 3">M11/M66-122</strain>
    </source>
</reference>
<organism evidence="2 3">
    <name type="scientific">Diatrype stigma</name>
    <dbReference type="NCBI Taxonomy" id="117547"/>
    <lineage>
        <taxon>Eukaryota</taxon>
        <taxon>Fungi</taxon>
        <taxon>Dikarya</taxon>
        <taxon>Ascomycota</taxon>
        <taxon>Pezizomycotina</taxon>
        <taxon>Sordariomycetes</taxon>
        <taxon>Xylariomycetidae</taxon>
        <taxon>Xylariales</taxon>
        <taxon>Diatrypaceae</taxon>
        <taxon>Diatrype</taxon>
    </lineage>
</organism>
<keyword evidence="3" id="KW-1185">Reference proteome</keyword>
<accession>A0AAN9UZK1</accession>
<name>A0AAN9UZK1_9PEZI</name>
<dbReference type="EMBL" id="JAKJXP020000005">
    <property type="protein sequence ID" value="KAK7756806.1"/>
    <property type="molecule type" value="Genomic_DNA"/>
</dbReference>
<dbReference type="InterPro" id="IPR044053">
    <property type="entry name" value="AsaB-like"/>
</dbReference>
<evidence type="ECO:0008006" key="4">
    <source>
        <dbReference type="Google" id="ProtNLM"/>
    </source>
</evidence>